<protein>
    <submittedName>
        <fullName evidence="1">Uncharacterized protein</fullName>
    </submittedName>
</protein>
<proteinExistence type="predicted"/>
<name>A0ABT4ZLE6_9CYAN</name>
<evidence type="ECO:0000313" key="1">
    <source>
        <dbReference type="EMBL" id="MDB9440204.1"/>
    </source>
</evidence>
<reference evidence="1 2" key="1">
    <citation type="submission" date="2023-01" db="EMBL/GenBank/DDBJ databases">
        <title>Genomes from the Australian National Cyanobacteria Reference Collection.</title>
        <authorList>
            <person name="Willis A."/>
            <person name="Lee E.M.F."/>
        </authorList>
    </citation>
    <scope>NUCLEOTIDE SEQUENCE [LARGE SCALE GENOMIC DNA]</scope>
    <source>
        <strain evidence="1 2">CS-549</strain>
    </source>
</reference>
<dbReference type="Proteomes" id="UP001211711">
    <property type="component" value="Unassembled WGS sequence"/>
</dbReference>
<comment type="caution">
    <text evidence="1">The sequence shown here is derived from an EMBL/GenBank/DDBJ whole genome shotgun (WGS) entry which is preliminary data.</text>
</comment>
<dbReference type="EMBL" id="JAQMTI010000028">
    <property type="protein sequence ID" value="MDB9440204.1"/>
    <property type="molecule type" value="Genomic_DNA"/>
</dbReference>
<accession>A0ABT4ZLE6</accession>
<gene>
    <name evidence="1" type="ORF">PN497_02245</name>
</gene>
<keyword evidence="2" id="KW-1185">Reference proteome</keyword>
<evidence type="ECO:0000313" key="2">
    <source>
        <dbReference type="Proteomes" id="UP001211711"/>
    </source>
</evidence>
<sequence>MMYNVLLYDIVAFFVICMETITINSHVGQDGILHLDIPVNISNADLTVTIIVTGLTQNRTKVGVIHELPLRQNQVFSPILRKSYVKHNDNFQQENKPKGKGWPANFFEETSGCLKYTPLIIDSEGVFDDLEDFK</sequence>
<organism evidence="1 2">
    <name type="scientific">Sphaerospermopsis kisseleviana CS-549</name>
    <dbReference type="NCBI Taxonomy" id="3021783"/>
    <lineage>
        <taxon>Bacteria</taxon>
        <taxon>Bacillati</taxon>
        <taxon>Cyanobacteriota</taxon>
        <taxon>Cyanophyceae</taxon>
        <taxon>Nostocales</taxon>
        <taxon>Aphanizomenonaceae</taxon>
        <taxon>Sphaerospermopsis</taxon>
        <taxon>Sphaerospermopsis kisseleviana</taxon>
    </lineage>
</organism>